<keyword evidence="1" id="KW-0472">Membrane</keyword>
<keyword evidence="1" id="KW-0812">Transmembrane</keyword>
<proteinExistence type="predicted"/>
<keyword evidence="3" id="KW-1185">Reference proteome</keyword>
<protein>
    <submittedName>
        <fullName evidence="2">Uncharacterized protein</fullName>
    </submittedName>
</protein>
<organism evidence="2 3">
    <name type="scientific">Serratia phage BF</name>
    <dbReference type="NCBI Taxonomy" id="1962671"/>
    <lineage>
        <taxon>Viruses</taxon>
        <taxon>Duplodnaviria</taxon>
        <taxon>Heunggongvirae</taxon>
        <taxon>Uroviricota</taxon>
        <taxon>Caudoviricetes</taxon>
        <taxon>Eneladusvirus</taxon>
        <taxon>Eneladusvirus BF</taxon>
    </lineage>
</organism>
<dbReference type="EMBL" id="KY630187">
    <property type="protein sequence ID" value="AQW88917.1"/>
    <property type="molecule type" value="Genomic_DNA"/>
</dbReference>
<dbReference type="OrthoDB" id="22128at10239"/>
<dbReference type="Proteomes" id="UP000221837">
    <property type="component" value="Genome"/>
</dbReference>
<keyword evidence="1" id="KW-1133">Transmembrane helix</keyword>
<feature type="transmembrane region" description="Helical" evidence="1">
    <location>
        <begin position="12"/>
        <end position="30"/>
    </location>
</feature>
<name>A0A1S6UB45_9CAUD</name>
<evidence type="ECO:0000313" key="2">
    <source>
        <dbReference type="EMBL" id="AQW88917.1"/>
    </source>
</evidence>
<accession>A0A1S6UB45</accession>
<reference evidence="2" key="1">
    <citation type="submission" date="2017-02" db="EMBL/GenBank/DDBJ databases">
        <title>Genome sequence of Serratia marcescens phage BF.</title>
        <authorList>
            <person name="Casey E."/>
            <person name="Fitzgerald B."/>
            <person name="Mahony J."/>
            <person name="Lugli G."/>
            <person name="Ventura M."/>
            <person name="van Sinderen D."/>
        </authorList>
    </citation>
    <scope>NUCLEOTIDE SEQUENCE [LARGE SCALE GENOMIC DNA]</scope>
</reference>
<sequence length="132" mass="15573">MKREAMSSTNLYWFIFFWIAFTCVNIYVVMYKPEANWKEKIETQVKAEYKKNEPAPPDAMRQNQPAYIQMLNDIQKCPNVTDKENNTFYTCENGTKASMIHWTRGDKKGVVTREYNPEGKLILIYGHPDDVY</sequence>
<evidence type="ECO:0000313" key="3">
    <source>
        <dbReference type="Proteomes" id="UP000221837"/>
    </source>
</evidence>
<evidence type="ECO:0000256" key="1">
    <source>
        <dbReference type="SAM" id="Phobius"/>
    </source>
</evidence>
<gene>
    <name evidence="2" type="ORF">BF_0392</name>
</gene>